<accession>A0A6J8A9H6</accession>
<dbReference type="Proteomes" id="UP000507470">
    <property type="component" value="Unassembled WGS sequence"/>
</dbReference>
<evidence type="ECO:0000313" key="2">
    <source>
        <dbReference type="Proteomes" id="UP000507470"/>
    </source>
</evidence>
<reference evidence="1 2" key="1">
    <citation type="submission" date="2020-06" db="EMBL/GenBank/DDBJ databases">
        <authorList>
            <person name="Li R."/>
            <person name="Bekaert M."/>
        </authorList>
    </citation>
    <scope>NUCLEOTIDE SEQUENCE [LARGE SCALE GENOMIC DNA]</scope>
    <source>
        <strain evidence="2">wild</strain>
    </source>
</reference>
<name>A0A6J8A9H6_MYTCO</name>
<dbReference type="PANTHER" id="PTHR19446">
    <property type="entry name" value="REVERSE TRANSCRIPTASES"/>
    <property type="match status" value="1"/>
</dbReference>
<dbReference type="AlphaFoldDB" id="A0A6J8A9H6"/>
<evidence type="ECO:0000313" key="1">
    <source>
        <dbReference type="EMBL" id="CAC5364302.1"/>
    </source>
</evidence>
<sequence length="575" mass="67943">MSTVNPNLNLNLNLDVCSKLETLIGAVIDLKASQNNMSRMFESKLDKLRTDLMVSVDSKMRALLDELSIDISHETTDEAQPIDPLFNCPRYRLDRIPGDFISNKLRRLAFVNISDQIERIRKTQENIDVIYSDLCYVIVAEMDEKIPQSISNASKKRFRHNKPYRNDILATVWNKMHTKEKAFLKCIGNRYTKTALRKDYADARDKFDKLLKKKWNVNIEVRKFRTLNQYLEQWRTDFFNLCNGGNREQFDSDHYNQAKVHKILLEQNVNDLLYEPNEYINGNITHEEISDIIMHAENKSACCHDQIPYIDLKNPLIIGALHNLFQWILDTNTIPSIARKSIICPILKDYNTDARDPMNYRGVSLLSCISKLYSAFINKRIVNYLENNDKLVDEQNGFRRNRSLVQFDENRITKQAFNHDFERCRNNWCSDFKDILTKLDIVEYFERKDVIIMSLFENILKEYHNCLWKNDILKKLRTYVKLKANFGIETYVKLNLNKTERSFLTQQRCGVLPLRLETARYNGEQPNELVCKFCNSNSTEDECHLNLHCSLYNDLRESAFNNIFLWKWFTKYDQR</sequence>
<proteinExistence type="predicted"/>
<protein>
    <recommendedName>
        <fullName evidence="3">Reverse transcriptase domain-containing protein</fullName>
    </recommendedName>
</protein>
<organism evidence="1 2">
    <name type="scientific">Mytilus coruscus</name>
    <name type="common">Sea mussel</name>
    <dbReference type="NCBI Taxonomy" id="42192"/>
    <lineage>
        <taxon>Eukaryota</taxon>
        <taxon>Metazoa</taxon>
        <taxon>Spiralia</taxon>
        <taxon>Lophotrochozoa</taxon>
        <taxon>Mollusca</taxon>
        <taxon>Bivalvia</taxon>
        <taxon>Autobranchia</taxon>
        <taxon>Pteriomorphia</taxon>
        <taxon>Mytilida</taxon>
        <taxon>Mytiloidea</taxon>
        <taxon>Mytilidae</taxon>
        <taxon>Mytilinae</taxon>
        <taxon>Mytilus</taxon>
    </lineage>
</organism>
<evidence type="ECO:0008006" key="3">
    <source>
        <dbReference type="Google" id="ProtNLM"/>
    </source>
</evidence>
<keyword evidence="2" id="KW-1185">Reference proteome</keyword>
<gene>
    <name evidence="1" type="ORF">MCOR_5400</name>
</gene>
<dbReference type="OrthoDB" id="6144109at2759"/>
<dbReference type="EMBL" id="CACVKT020000964">
    <property type="protein sequence ID" value="CAC5364302.1"/>
    <property type="molecule type" value="Genomic_DNA"/>
</dbReference>